<keyword evidence="2" id="KW-1185">Reference proteome</keyword>
<name>J0WPB0_AURST</name>
<dbReference type="KEGG" id="adl:AURDEDRAFT_177218"/>
<accession>J0WPB0</accession>
<protein>
    <submittedName>
        <fullName evidence="1">Uncharacterized protein</fullName>
    </submittedName>
</protein>
<dbReference type="InParanoid" id="J0WPB0"/>
<sequence>MDALAQLLFFYPPALPSNPIWHHATLTSVAHPIPFLRRRPPRDRDVGPRAVFAHQLVTSFVDPAAFVVSFEEGTEHNVEKLPLLVLRAFGRSGIVCADAALTTCLCCWCLKCAPETVMHSLLRTGTPLADGPRKPHSFLVPEINLGTEPSGRRLE</sequence>
<dbReference type="EMBL" id="JH688113">
    <property type="protein sequence ID" value="EJD33702.1"/>
    <property type="molecule type" value="Genomic_DNA"/>
</dbReference>
<dbReference type="AlphaFoldDB" id="J0WPB0"/>
<evidence type="ECO:0000313" key="1">
    <source>
        <dbReference type="EMBL" id="EJD33702.1"/>
    </source>
</evidence>
<reference evidence="2" key="1">
    <citation type="journal article" date="2012" name="Science">
        <title>The Paleozoic origin of enzymatic lignin decomposition reconstructed from 31 fungal genomes.</title>
        <authorList>
            <person name="Floudas D."/>
            <person name="Binder M."/>
            <person name="Riley R."/>
            <person name="Barry K."/>
            <person name="Blanchette R.A."/>
            <person name="Henrissat B."/>
            <person name="Martinez A.T."/>
            <person name="Otillar R."/>
            <person name="Spatafora J.W."/>
            <person name="Yadav J.S."/>
            <person name="Aerts A."/>
            <person name="Benoit I."/>
            <person name="Boyd A."/>
            <person name="Carlson A."/>
            <person name="Copeland A."/>
            <person name="Coutinho P.M."/>
            <person name="de Vries R.P."/>
            <person name="Ferreira P."/>
            <person name="Findley K."/>
            <person name="Foster B."/>
            <person name="Gaskell J."/>
            <person name="Glotzer D."/>
            <person name="Gorecki P."/>
            <person name="Heitman J."/>
            <person name="Hesse C."/>
            <person name="Hori C."/>
            <person name="Igarashi K."/>
            <person name="Jurgens J.A."/>
            <person name="Kallen N."/>
            <person name="Kersten P."/>
            <person name="Kohler A."/>
            <person name="Kuees U."/>
            <person name="Kumar T.K.A."/>
            <person name="Kuo A."/>
            <person name="LaButti K."/>
            <person name="Larrondo L.F."/>
            <person name="Lindquist E."/>
            <person name="Ling A."/>
            <person name="Lombard V."/>
            <person name="Lucas S."/>
            <person name="Lundell T."/>
            <person name="Martin R."/>
            <person name="McLaughlin D.J."/>
            <person name="Morgenstern I."/>
            <person name="Morin E."/>
            <person name="Murat C."/>
            <person name="Nagy L.G."/>
            <person name="Nolan M."/>
            <person name="Ohm R.A."/>
            <person name="Patyshakuliyeva A."/>
            <person name="Rokas A."/>
            <person name="Ruiz-Duenas F.J."/>
            <person name="Sabat G."/>
            <person name="Salamov A."/>
            <person name="Samejima M."/>
            <person name="Schmutz J."/>
            <person name="Slot J.C."/>
            <person name="St John F."/>
            <person name="Stenlid J."/>
            <person name="Sun H."/>
            <person name="Sun S."/>
            <person name="Syed K."/>
            <person name="Tsang A."/>
            <person name="Wiebenga A."/>
            <person name="Young D."/>
            <person name="Pisabarro A."/>
            <person name="Eastwood D.C."/>
            <person name="Martin F."/>
            <person name="Cullen D."/>
            <person name="Grigoriev I.V."/>
            <person name="Hibbett D.S."/>
        </authorList>
    </citation>
    <scope>NUCLEOTIDE SEQUENCE [LARGE SCALE GENOMIC DNA]</scope>
    <source>
        <strain evidence="2">TFB10046</strain>
    </source>
</reference>
<evidence type="ECO:0000313" key="2">
    <source>
        <dbReference type="Proteomes" id="UP000006514"/>
    </source>
</evidence>
<organism evidence="1 2">
    <name type="scientific">Auricularia subglabra (strain TFB-10046 / SS5)</name>
    <name type="common">White-rot fungus</name>
    <name type="synonym">Auricularia delicata (strain TFB10046)</name>
    <dbReference type="NCBI Taxonomy" id="717982"/>
    <lineage>
        <taxon>Eukaryota</taxon>
        <taxon>Fungi</taxon>
        <taxon>Dikarya</taxon>
        <taxon>Basidiomycota</taxon>
        <taxon>Agaricomycotina</taxon>
        <taxon>Agaricomycetes</taxon>
        <taxon>Auriculariales</taxon>
        <taxon>Auriculariaceae</taxon>
        <taxon>Auricularia</taxon>
    </lineage>
</organism>
<dbReference type="Proteomes" id="UP000006514">
    <property type="component" value="Unassembled WGS sequence"/>
</dbReference>
<proteinExistence type="predicted"/>
<gene>
    <name evidence="1" type="ORF">AURDEDRAFT_177218</name>
</gene>